<dbReference type="OrthoDB" id="107798at2157"/>
<reference evidence="3 4" key="1">
    <citation type="submission" date="2017-06" db="EMBL/GenBank/DDBJ databases">
        <authorList>
            <person name="Kim H.J."/>
            <person name="Triplett B.A."/>
        </authorList>
    </citation>
    <scope>NUCLEOTIDE SEQUENCE [LARGE SCALE GENOMIC DNA]</scope>
    <source>
        <strain evidence="3 4">DSM 8800</strain>
    </source>
</reference>
<dbReference type="PANTHER" id="PTHR39419:SF1">
    <property type="entry name" value="SLL0814 PROTEIN"/>
    <property type="match status" value="1"/>
</dbReference>
<accession>A0A238WU49</accession>
<evidence type="ECO:0000256" key="1">
    <source>
        <dbReference type="SAM" id="MobiDB-lite"/>
    </source>
</evidence>
<proteinExistence type="predicted"/>
<evidence type="ECO:0000313" key="4">
    <source>
        <dbReference type="Proteomes" id="UP000198397"/>
    </source>
</evidence>
<dbReference type="Pfam" id="PF04240">
    <property type="entry name" value="Caroten_synth"/>
    <property type="match status" value="1"/>
</dbReference>
<organism evidence="3 4">
    <name type="scientific">Halorubrum vacuolatum</name>
    <name type="common">Natronobacterium vacuolatum</name>
    <dbReference type="NCBI Taxonomy" id="63740"/>
    <lineage>
        <taxon>Archaea</taxon>
        <taxon>Methanobacteriati</taxon>
        <taxon>Methanobacteriota</taxon>
        <taxon>Stenosarchaea group</taxon>
        <taxon>Halobacteria</taxon>
        <taxon>Halobacteriales</taxon>
        <taxon>Haloferacaceae</taxon>
        <taxon>Halorubrum</taxon>
    </lineage>
</organism>
<keyword evidence="4" id="KW-1185">Reference proteome</keyword>
<feature type="transmembrane region" description="Helical" evidence="2">
    <location>
        <begin position="141"/>
        <end position="161"/>
    </location>
</feature>
<feature type="compositionally biased region" description="Low complexity" evidence="1">
    <location>
        <begin position="47"/>
        <end position="56"/>
    </location>
</feature>
<feature type="compositionally biased region" description="Low complexity" evidence="1">
    <location>
        <begin position="11"/>
        <end position="36"/>
    </location>
</feature>
<keyword evidence="2" id="KW-0472">Membrane</keyword>
<feature type="transmembrane region" description="Helical" evidence="2">
    <location>
        <begin position="290"/>
        <end position="320"/>
    </location>
</feature>
<dbReference type="InterPro" id="IPR007354">
    <property type="entry name" value="CruF-like"/>
</dbReference>
<dbReference type="InterPro" id="IPR053540">
    <property type="entry name" value="BABR_hydratase"/>
</dbReference>
<dbReference type="Proteomes" id="UP000198397">
    <property type="component" value="Unassembled WGS sequence"/>
</dbReference>
<dbReference type="PANTHER" id="PTHR39419">
    <property type="entry name" value="SLL0814 PROTEIN"/>
    <property type="match status" value="1"/>
</dbReference>
<feature type="transmembrane region" description="Helical" evidence="2">
    <location>
        <begin position="112"/>
        <end position="134"/>
    </location>
</feature>
<feature type="transmembrane region" description="Helical" evidence="2">
    <location>
        <begin position="82"/>
        <end position="100"/>
    </location>
</feature>
<keyword evidence="2" id="KW-0812">Transmembrane</keyword>
<dbReference type="RefSeq" id="WP_089384999.1">
    <property type="nucleotide sequence ID" value="NZ_FZNQ01000010.1"/>
</dbReference>
<evidence type="ECO:0000313" key="3">
    <source>
        <dbReference type="EMBL" id="SNR50025.1"/>
    </source>
</evidence>
<dbReference type="AlphaFoldDB" id="A0A238WU49"/>
<name>A0A238WU49_HALVU</name>
<feature type="transmembrane region" description="Helical" evidence="2">
    <location>
        <begin position="181"/>
        <end position="202"/>
    </location>
</feature>
<protein>
    <submittedName>
        <fullName evidence="3">Putative membrane protein</fullName>
    </submittedName>
</protein>
<dbReference type="EMBL" id="FZNQ01000010">
    <property type="protein sequence ID" value="SNR50025.1"/>
    <property type="molecule type" value="Genomic_DNA"/>
</dbReference>
<feature type="transmembrane region" description="Helical" evidence="2">
    <location>
        <begin position="214"/>
        <end position="237"/>
    </location>
</feature>
<sequence length="334" mass="35740">MTDAEAGGTTGKSQGTTGKSQGTTGKSQGTTGKSQGATGKSQGATGGADDATGETETLLDRLPETRGELQTLLDRIVRENRFTIAVVFPAVGAVTLVASAEGWLPDPLAFNPWFVLFGVLVMRSPLIVGVLPLFTRRAVGWVGVLVAYTYFIEHLGVRTGWPYGTFEYTISLGPMLGGVPLALPVFFIPLVMNAYLLCLLLLGSRAANGWIRLLVVIPAVVTMDVVLDPGAVALGFWDFGGGAFYDVPLSNYAGWVLSATVAVITLDRAFDRIGLRERLENCEFILDDMVSFVILWGAINVWFGNLVPAVVALLIGIGLVRTDRFDSALLNPRR</sequence>
<dbReference type="InterPro" id="IPR017823">
    <property type="entry name" value="CruF"/>
</dbReference>
<evidence type="ECO:0000256" key="2">
    <source>
        <dbReference type="SAM" id="Phobius"/>
    </source>
</evidence>
<feature type="transmembrane region" description="Helical" evidence="2">
    <location>
        <begin position="249"/>
        <end position="270"/>
    </location>
</feature>
<dbReference type="NCBIfam" id="NF041333">
    <property type="entry name" value="CruF_Halo"/>
    <property type="match status" value="1"/>
</dbReference>
<feature type="region of interest" description="Disordered" evidence="1">
    <location>
        <begin position="1"/>
        <end position="61"/>
    </location>
</feature>
<gene>
    <name evidence="3" type="ORF">SAMN06264855_11044</name>
</gene>
<keyword evidence="2" id="KW-1133">Transmembrane helix</keyword>
<dbReference type="NCBIfam" id="TIGR03460">
    <property type="entry name" value="crt_membr_arch"/>
    <property type="match status" value="1"/>
</dbReference>